<evidence type="ECO:0000313" key="1">
    <source>
        <dbReference type="EMBL" id="NHZ63215.1"/>
    </source>
</evidence>
<proteinExistence type="predicted"/>
<accession>A0ABX0MTF7</accession>
<reference evidence="1 2" key="1">
    <citation type="submission" date="2019-10" db="EMBL/GenBank/DDBJ databases">
        <title>Taxonomy of Antarctic Massilia spp.: description of Massilia rubra sp. nov., Massilia aquatica sp. nov., Massilia mucilaginosa sp. nov., Massilia frigida sp. nov. isolated from streams, lakes and regoliths.</title>
        <authorList>
            <person name="Holochova P."/>
            <person name="Sedlacek I."/>
            <person name="Kralova S."/>
            <person name="Maslanova I."/>
            <person name="Busse H.-J."/>
            <person name="Stankova E."/>
            <person name="Vrbovska V."/>
            <person name="Kovarovic V."/>
            <person name="Bartak M."/>
            <person name="Svec P."/>
            <person name="Pantucek R."/>
        </authorList>
    </citation>
    <scope>NUCLEOTIDE SEQUENCE [LARGE SCALE GENOMIC DNA]</scope>
    <source>
        <strain evidence="1 2">CCM 8694</strain>
    </source>
</reference>
<name>A0ABX0MTF7_9BURK</name>
<protein>
    <submittedName>
        <fullName evidence="1">Uncharacterized protein</fullName>
    </submittedName>
</protein>
<dbReference type="RefSeq" id="WP_167237332.1">
    <property type="nucleotide sequence ID" value="NZ_WHJF01000028.1"/>
</dbReference>
<dbReference type="Proteomes" id="UP000610594">
    <property type="component" value="Unassembled WGS sequence"/>
</dbReference>
<comment type="caution">
    <text evidence="1">The sequence shown here is derived from an EMBL/GenBank/DDBJ whole genome shotgun (WGS) entry which is preliminary data.</text>
</comment>
<dbReference type="EMBL" id="WHJF01000028">
    <property type="protein sequence ID" value="NHZ63215.1"/>
    <property type="molecule type" value="Genomic_DNA"/>
</dbReference>
<evidence type="ECO:0000313" key="2">
    <source>
        <dbReference type="Proteomes" id="UP000610594"/>
    </source>
</evidence>
<dbReference type="SUPFAM" id="SSF100920">
    <property type="entry name" value="Heat shock protein 70kD (HSP70), peptide-binding domain"/>
    <property type="match status" value="1"/>
</dbReference>
<keyword evidence="2" id="KW-1185">Reference proteome</keyword>
<sequence>MSTLSILFLGAHHYAAARDAVGSAVTIRSSGAARDARPNELTLAGAQAWVGTAAICSELAALTRALYVFRCTDLRDFDGIVTGAGEGAVGLSSEGALGLLARKARADAAQVGAKVERFLIALDCELDRLDQRRLESFLGVVLGVPVQLQGIATALEQYLHHRNAKGSQALLAILQDQAWIALGAEGRQKALAVPNHSGLRRVYDDLTESNTPPPNIPAWSAHKVWHEFVTWYADTRSTGDPHCTPFLADVIDSALRRRAVSFNEAQSAIRAVFNPAFSSLFGALAAHPPVDELYLLGDDAVPLGLVEHLSSSGNASHFDVKRRPLASVALSMAQHGAPSAPAGIAAASVGVLTGGTGQGERPFNTLIEAGAALPAKGMLQVRANQNGQVKFNIGIGSRLPGHTAEVIRDLVFESAFPADAGAAIDIHFALDDTGCLRVSAIDGKRNKALGVASSKVPGRADSWLAGPERIASLSFH</sequence>
<dbReference type="InterPro" id="IPR029047">
    <property type="entry name" value="HSP70_peptide-bd_sf"/>
</dbReference>
<gene>
    <name evidence="1" type="ORF">F1735_13020</name>
</gene>
<organism evidence="1 2">
    <name type="scientific">Massilia genomosp. 1</name>
    <dbReference type="NCBI Taxonomy" id="2609280"/>
    <lineage>
        <taxon>Bacteria</taxon>
        <taxon>Pseudomonadati</taxon>
        <taxon>Pseudomonadota</taxon>
        <taxon>Betaproteobacteria</taxon>
        <taxon>Burkholderiales</taxon>
        <taxon>Oxalobacteraceae</taxon>
        <taxon>Telluria group</taxon>
        <taxon>Massilia</taxon>
    </lineage>
</organism>